<evidence type="ECO:0000313" key="2">
    <source>
        <dbReference type="EMBL" id="KIW49025.1"/>
    </source>
</evidence>
<dbReference type="AlphaFoldDB" id="A0A0D2E2S7"/>
<dbReference type="RefSeq" id="XP_013309609.1">
    <property type="nucleotide sequence ID" value="XM_013454155.1"/>
</dbReference>
<dbReference type="EMBL" id="KN847323">
    <property type="protein sequence ID" value="KIW49025.1"/>
    <property type="molecule type" value="Genomic_DNA"/>
</dbReference>
<keyword evidence="3" id="KW-1185">Reference proteome</keyword>
<feature type="coiled-coil region" evidence="1">
    <location>
        <begin position="177"/>
        <end position="207"/>
    </location>
</feature>
<evidence type="ECO:0000313" key="3">
    <source>
        <dbReference type="Proteomes" id="UP000054342"/>
    </source>
</evidence>
<accession>A0A0D2E2S7</accession>
<evidence type="ECO:0000256" key="1">
    <source>
        <dbReference type="SAM" id="Coils"/>
    </source>
</evidence>
<organism evidence="2 3">
    <name type="scientific">Exophiala xenobiotica</name>
    <dbReference type="NCBI Taxonomy" id="348802"/>
    <lineage>
        <taxon>Eukaryota</taxon>
        <taxon>Fungi</taxon>
        <taxon>Dikarya</taxon>
        <taxon>Ascomycota</taxon>
        <taxon>Pezizomycotina</taxon>
        <taxon>Eurotiomycetes</taxon>
        <taxon>Chaetothyriomycetidae</taxon>
        <taxon>Chaetothyriales</taxon>
        <taxon>Herpotrichiellaceae</taxon>
        <taxon>Exophiala</taxon>
    </lineage>
</organism>
<dbReference type="GeneID" id="25332649"/>
<dbReference type="Proteomes" id="UP000054342">
    <property type="component" value="Unassembled WGS sequence"/>
</dbReference>
<sequence length="373" mass="43987">MMTNIPPFVEYIHAQTRRRYVPIPAAVPGSRIPRSRQTVSELKVVYPFQLRTISEHLTPKIGRCDKKTSHLWLTRRRRPAHRLPAEPIPPPEFRLLDLPSTATTLICRFLLTAPWQVRVYCPPFPPNVIFNNCNFTADAHIRLLKDVLDIEPQLLYVCRRAYEEGVSSLYAANTFEYGNLESDNEDLNEEMQEIEQFDREHSRLLSDEESSYPTPEPANYFSVMFPEDPPRRRYRRQHYFSVLPLRSRDMIQLISIASSSFCFNQFHMFRSLRRVIFTHPRYIYWERNLSTERSDSSSKWSFFQDIFDDKKAEEGFLWNWEDVTTDNVQQLWVERRNQLEQDREIHAPRQTSGGCPREIGTGCVLRGGKQHTA</sequence>
<dbReference type="OrthoDB" id="10464162at2759"/>
<dbReference type="HOGENOM" id="CLU_741926_0_0_1"/>
<keyword evidence="1" id="KW-0175">Coiled coil</keyword>
<proteinExistence type="predicted"/>
<name>A0A0D2E2S7_9EURO</name>
<gene>
    <name evidence="2" type="ORF">PV05_10741</name>
</gene>
<reference evidence="2 3" key="1">
    <citation type="submission" date="2015-01" db="EMBL/GenBank/DDBJ databases">
        <title>The Genome Sequence of Exophiala xenobiotica CBS118157.</title>
        <authorList>
            <consortium name="The Broad Institute Genomics Platform"/>
            <person name="Cuomo C."/>
            <person name="de Hoog S."/>
            <person name="Gorbushina A."/>
            <person name="Stielow B."/>
            <person name="Teixiera M."/>
            <person name="Abouelleil A."/>
            <person name="Chapman S.B."/>
            <person name="Priest M."/>
            <person name="Young S.K."/>
            <person name="Wortman J."/>
            <person name="Nusbaum C."/>
            <person name="Birren B."/>
        </authorList>
    </citation>
    <scope>NUCLEOTIDE SEQUENCE [LARGE SCALE GENOMIC DNA]</scope>
    <source>
        <strain evidence="2 3">CBS 118157</strain>
    </source>
</reference>
<protein>
    <submittedName>
        <fullName evidence="2">Uncharacterized protein</fullName>
    </submittedName>
</protein>